<reference evidence="1 2" key="1">
    <citation type="submission" date="2018-06" db="EMBL/GenBank/DDBJ databases">
        <title>Genomic Encyclopedia of Archaeal and Bacterial Type Strains, Phase II (KMG-II): from individual species to whole genera.</title>
        <authorList>
            <person name="Goeker M."/>
        </authorList>
    </citation>
    <scope>NUCLEOTIDE SEQUENCE [LARGE SCALE GENOMIC DNA]</scope>
    <source>
        <strain evidence="1 2">DSM 22009</strain>
    </source>
</reference>
<accession>A0A2W7P311</accession>
<dbReference type="RefSeq" id="WP_111535482.1">
    <property type="nucleotide sequence ID" value="NZ_QKZL01000001.1"/>
</dbReference>
<dbReference type="Proteomes" id="UP000248916">
    <property type="component" value="Unassembled WGS sequence"/>
</dbReference>
<gene>
    <name evidence="1" type="ORF">LX81_00279</name>
</gene>
<dbReference type="OrthoDB" id="7630456at2"/>
<dbReference type="AlphaFoldDB" id="A0A2W7P311"/>
<dbReference type="InterPro" id="IPR053745">
    <property type="entry name" value="Viral_Tail_Comp_sf"/>
</dbReference>
<comment type="caution">
    <text evidence="1">The sequence shown here is derived from an EMBL/GenBank/DDBJ whole genome shotgun (WGS) entry which is preliminary data.</text>
</comment>
<name>A0A2W7P311_9RHOB</name>
<sequence length="133" mass="14197">MATPSEDLQKVVFEALIADPSVSAIVGDRIVDGRPDAYPCCTFGPRDTVFEDAECIIGRTETLQIDCWVVDGGRTRGAAALADAVKAALHRQDFALDTHALVSLRVTAQRAFLDADGLTGHGVVTIEADIEEL</sequence>
<evidence type="ECO:0000313" key="2">
    <source>
        <dbReference type="Proteomes" id="UP000248916"/>
    </source>
</evidence>
<dbReference type="Gene3D" id="3.30.2000.30">
    <property type="match status" value="1"/>
</dbReference>
<dbReference type="Pfam" id="PF11367">
    <property type="entry name" value="Tail_completion_gp17"/>
    <property type="match status" value="1"/>
</dbReference>
<dbReference type="EMBL" id="QKZL01000001">
    <property type="protein sequence ID" value="PZX19816.1"/>
    <property type="molecule type" value="Genomic_DNA"/>
</dbReference>
<proteinExistence type="predicted"/>
<protein>
    <submittedName>
        <fullName evidence="1">Uncharacterized protein DUF3168</fullName>
    </submittedName>
</protein>
<keyword evidence="2" id="KW-1185">Reference proteome</keyword>
<evidence type="ECO:0000313" key="1">
    <source>
        <dbReference type="EMBL" id="PZX19816.1"/>
    </source>
</evidence>
<organism evidence="1 2">
    <name type="scientific">Palleronia aestuarii</name>
    <dbReference type="NCBI Taxonomy" id="568105"/>
    <lineage>
        <taxon>Bacteria</taxon>
        <taxon>Pseudomonadati</taxon>
        <taxon>Pseudomonadota</taxon>
        <taxon>Alphaproteobacteria</taxon>
        <taxon>Rhodobacterales</taxon>
        <taxon>Roseobacteraceae</taxon>
        <taxon>Palleronia</taxon>
    </lineage>
</organism>
<dbReference type="InterPro" id="IPR021508">
    <property type="entry name" value="Gp17-like"/>
</dbReference>